<name>A0ACB0YGC2_MELEN</name>
<gene>
    <name evidence="1" type="ORF">MENTE1834_LOCUS11820</name>
</gene>
<dbReference type="Proteomes" id="UP001497535">
    <property type="component" value="Unassembled WGS sequence"/>
</dbReference>
<accession>A0ACB0YGC2</accession>
<evidence type="ECO:0000313" key="2">
    <source>
        <dbReference type="Proteomes" id="UP001497535"/>
    </source>
</evidence>
<keyword evidence="2" id="KW-1185">Reference proteome</keyword>
<proteinExistence type="predicted"/>
<protein>
    <submittedName>
        <fullName evidence="1">Uncharacterized protein</fullName>
    </submittedName>
</protein>
<sequence length="207" mass="24363">MDIDSKNKNILRDSLSSEVLTDIFSFLPRKKLIKNVELVNKYFFELSKENVKSAHLITKNENFIQNLANNLEEAKQQYLNLSSSECSLAEHFALKNVFNVVISSDEKTNNPQYKELLNNQAILNCQLLEIFNDKIFNEPGVDSIVNWLHYKKINEGTCKNYFDNTCRNLCLMKYNMANELIERCKKAKFTRVRKYRRLPFLFIDIPF</sequence>
<evidence type="ECO:0000313" key="1">
    <source>
        <dbReference type="EMBL" id="CAK5045701.1"/>
    </source>
</evidence>
<reference evidence="1" key="1">
    <citation type="submission" date="2023-11" db="EMBL/GenBank/DDBJ databases">
        <authorList>
            <person name="Poullet M."/>
        </authorList>
    </citation>
    <scope>NUCLEOTIDE SEQUENCE</scope>
    <source>
        <strain evidence="1">E1834</strain>
    </source>
</reference>
<dbReference type="EMBL" id="CAVMJV010000012">
    <property type="protein sequence ID" value="CAK5045701.1"/>
    <property type="molecule type" value="Genomic_DNA"/>
</dbReference>
<organism evidence="1 2">
    <name type="scientific">Meloidogyne enterolobii</name>
    <name type="common">Root-knot nematode worm</name>
    <name type="synonym">Meloidogyne mayaguensis</name>
    <dbReference type="NCBI Taxonomy" id="390850"/>
    <lineage>
        <taxon>Eukaryota</taxon>
        <taxon>Metazoa</taxon>
        <taxon>Ecdysozoa</taxon>
        <taxon>Nematoda</taxon>
        <taxon>Chromadorea</taxon>
        <taxon>Rhabditida</taxon>
        <taxon>Tylenchina</taxon>
        <taxon>Tylenchomorpha</taxon>
        <taxon>Tylenchoidea</taxon>
        <taxon>Meloidogynidae</taxon>
        <taxon>Meloidogyninae</taxon>
        <taxon>Meloidogyne</taxon>
    </lineage>
</organism>
<comment type="caution">
    <text evidence="1">The sequence shown here is derived from an EMBL/GenBank/DDBJ whole genome shotgun (WGS) entry which is preliminary data.</text>
</comment>